<feature type="non-terminal residue" evidence="1">
    <location>
        <position position="1"/>
    </location>
</feature>
<sequence>LKLVELASQNKQGENIGKYHINLTGLKNNQVYPLPKFDDFKNNIQIVNQLG</sequence>
<name>X1IZ95_9ZZZZ</name>
<protein>
    <submittedName>
        <fullName evidence="1">Uncharacterized protein</fullName>
    </submittedName>
</protein>
<gene>
    <name evidence="1" type="ORF">S03H2_51964</name>
</gene>
<evidence type="ECO:0000313" key="1">
    <source>
        <dbReference type="EMBL" id="GAH62873.1"/>
    </source>
</evidence>
<comment type="caution">
    <text evidence="1">The sequence shown here is derived from an EMBL/GenBank/DDBJ whole genome shotgun (WGS) entry which is preliminary data.</text>
</comment>
<reference evidence="1" key="1">
    <citation type="journal article" date="2014" name="Front. Microbiol.">
        <title>High frequency of phylogenetically diverse reductive dehalogenase-homologous genes in deep subseafloor sedimentary metagenomes.</title>
        <authorList>
            <person name="Kawai M."/>
            <person name="Futagami T."/>
            <person name="Toyoda A."/>
            <person name="Takaki Y."/>
            <person name="Nishi S."/>
            <person name="Hori S."/>
            <person name="Arai W."/>
            <person name="Tsubouchi T."/>
            <person name="Morono Y."/>
            <person name="Uchiyama I."/>
            <person name="Ito T."/>
            <person name="Fujiyama A."/>
            <person name="Inagaki F."/>
            <person name="Takami H."/>
        </authorList>
    </citation>
    <scope>NUCLEOTIDE SEQUENCE</scope>
    <source>
        <strain evidence="1">Expedition CK06-06</strain>
    </source>
</reference>
<organism evidence="1">
    <name type="scientific">marine sediment metagenome</name>
    <dbReference type="NCBI Taxonomy" id="412755"/>
    <lineage>
        <taxon>unclassified sequences</taxon>
        <taxon>metagenomes</taxon>
        <taxon>ecological metagenomes</taxon>
    </lineage>
</organism>
<proteinExistence type="predicted"/>
<dbReference type="AlphaFoldDB" id="X1IZ95"/>
<dbReference type="EMBL" id="BARU01032999">
    <property type="protein sequence ID" value="GAH62873.1"/>
    <property type="molecule type" value="Genomic_DNA"/>
</dbReference>
<accession>X1IZ95</accession>